<dbReference type="InterPro" id="IPR027354">
    <property type="entry name" value="YcgL_dom"/>
</dbReference>
<evidence type="ECO:0000313" key="2">
    <source>
        <dbReference type="EMBL" id="MRS65767.1"/>
    </source>
</evidence>
<reference evidence="2 3" key="1">
    <citation type="journal article" date="2018" name="Antonie Van Leeuwenhoek">
        <title>Larkinella terrae sp. nov., isolated from soil on Jeju Island, South Korea.</title>
        <authorList>
            <person name="Ten L.N."/>
            <person name="Jeon J."/>
            <person name="Park S.J."/>
            <person name="Park S."/>
            <person name="Lee S.Y."/>
            <person name="Kim M.K."/>
            <person name="Jung H.Y."/>
        </authorList>
    </citation>
    <scope>NUCLEOTIDE SEQUENCE [LARGE SCALE GENOMIC DNA]</scope>
    <source>
        <strain evidence="2 3">KCTC 52001</strain>
    </source>
</reference>
<feature type="domain" description="YcgL" evidence="1">
    <location>
        <begin position="4"/>
        <end position="71"/>
    </location>
</feature>
<dbReference type="Gene3D" id="3.10.510.20">
    <property type="entry name" value="YcgL domain"/>
    <property type="match status" value="1"/>
</dbReference>
<organism evidence="2 3">
    <name type="scientific">Larkinella terrae</name>
    <dbReference type="NCBI Taxonomy" id="2025311"/>
    <lineage>
        <taxon>Bacteria</taxon>
        <taxon>Pseudomonadati</taxon>
        <taxon>Bacteroidota</taxon>
        <taxon>Cytophagia</taxon>
        <taxon>Cytophagales</taxon>
        <taxon>Spirosomataceae</taxon>
        <taxon>Larkinella</taxon>
    </lineage>
</organism>
<dbReference type="EMBL" id="WJXZ01000018">
    <property type="protein sequence ID" value="MRS65767.1"/>
    <property type="molecule type" value="Genomic_DNA"/>
</dbReference>
<evidence type="ECO:0000259" key="1">
    <source>
        <dbReference type="Pfam" id="PF05166"/>
    </source>
</evidence>
<accession>A0A7K0EVC6</accession>
<dbReference type="Proteomes" id="UP000441754">
    <property type="component" value="Unassembled WGS sequence"/>
</dbReference>
<evidence type="ECO:0000313" key="3">
    <source>
        <dbReference type="Proteomes" id="UP000441754"/>
    </source>
</evidence>
<proteinExistence type="predicted"/>
<sequence length="76" mass="8613">MITHIYRSTNHPTWYLVLPEDREDDFSSVPAEVGTQLGTLQKIVSSEEGPGSLGIDLLQVRDDFEIQNYHVAKPKE</sequence>
<keyword evidence="3" id="KW-1185">Reference proteome</keyword>
<dbReference type="Pfam" id="PF05166">
    <property type="entry name" value="YcgL"/>
    <property type="match status" value="1"/>
</dbReference>
<name>A0A7K0EVC6_9BACT</name>
<dbReference type="AlphaFoldDB" id="A0A7K0EVC6"/>
<dbReference type="OrthoDB" id="962733at2"/>
<protein>
    <recommendedName>
        <fullName evidence="1">YcgL domain-containing protein</fullName>
    </recommendedName>
</protein>
<gene>
    <name evidence="2" type="ORF">GJJ30_31055</name>
</gene>
<dbReference type="RefSeq" id="WP_154179137.1">
    <property type="nucleotide sequence ID" value="NZ_WJXZ01000018.1"/>
</dbReference>
<dbReference type="SUPFAM" id="SSF160191">
    <property type="entry name" value="YcgL-like"/>
    <property type="match status" value="1"/>
</dbReference>
<dbReference type="InterPro" id="IPR038068">
    <property type="entry name" value="YcgL-like_sf"/>
</dbReference>
<comment type="caution">
    <text evidence="2">The sequence shown here is derived from an EMBL/GenBank/DDBJ whole genome shotgun (WGS) entry which is preliminary data.</text>
</comment>